<evidence type="ECO:0000313" key="2">
    <source>
        <dbReference type="EMBL" id="WOG84931.1"/>
    </source>
</evidence>
<evidence type="ECO:0000313" key="3">
    <source>
        <dbReference type="Proteomes" id="UP000077755"/>
    </source>
</evidence>
<dbReference type="Proteomes" id="UP000077755">
    <property type="component" value="Chromosome 1"/>
</dbReference>
<dbReference type="AlphaFoldDB" id="A0A166IKF5"/>
<reference evidence="1" key="1">
    <citation type="journal article" date="2016" name="Nat. Genet.">
        <title>A high-quality carrot genome assembly provides new insights into carotenoid accumulation and asterid genome evolution.</title>
        <authorList>
            <person name="Iorizzo M."/>
            <person name="Ellison S."/>
            <person name="Senalik D."/>
            <person name="Zeng P."/>
            <person name="Satapoomin P."/>
            <person name="Huang J."/>
            <person name="Bowman M."/>
            <person name="Iovene M."/>
            <person name="Sanseverino W."/>
            <person name="Cavagnaro P."/>
            <person name="Yildiz M."/>
            <person name="Macko-Podgorni A."/>
            <person name="Moranska E."/>
            <person name="Grzebelus E."/>
            <person name="Grzebelus D."/>
            <person name="Ashrafi H."/>
            <person name="Zheng Z."/>
            <person name="Cheng S."/>
            <person name="Spooner D."/>
            <person name="Van Deynze A."/>
            <person name="Simon P."/>
        </authorList>
    </citation>
    <scope>NUCLEOTIDE SEQUENCE [LARGE SCALE GENOMIC DNA]</scope>
    <source>
        <tissue evidence="1">Leaf</tissue>
    </source>
</reference>
<name>A0A166IKF5_DAUCS</name>
<sequence length="103" mass="11872">MFGLTEPGEIGGTESIRKQVFCIVKNSSVEQKVQLADARPDLRKRKESYIVIIRNLPVAEIRDDEKEAFNFILMNRATKRRHDCNKIDCRLPQDTKCISKGSY</sequence>
<protein>
    <submittedName>
        <fullName evidence="1">Uncharacterized protein</fullName>
    </submittedName>
</protein>
<dbReference type="EMBL" id="LNRQ01000001">
    <property type="protein sequence ID" value="KZN11219.1"/>
    <property type="molecule type" value="Genomic_DNA"/>
</dbReference>
<evidence type="ECO:0000313" key="1">
    <source>
        <dbReference type="EMBL" id="KZN11219.1"/>
    </source>
</evidence>
<reference evidence="2" key="2">
    <citation type="submission" date="2022-03" db="EMBL/GenBank/DDBJ databases">
        <title>Draft title - Genomic analysis of global carrot germplasm unveils the trajectory of domestication and the origin of high carotenoid orange carrot.</title>
        <authorList>
            <person name="Iorizzo M."/>
            <person name="Ellison S."/>
            <person name="Senalik D."/>
            <person name="Macko-Podgorni A."/>
            <person name="Grzebelus D."/>
            <person name="Bostan H."/>
            <person name="Rolling W."/>
            <person name="Curaba J."/>
            <person name="Simon P."/>
        </authorList>
    </citation>
    <scope>NUCLEOTIDE SEQUENCE</scope>
    <source>
        <tissue evidence="2">Leaf</tissue>
    </source>
</reference>
<dbReference type="Gramene" id="KZN11219">
    <property type="protein sequence ID" value="KZN11219"/>
    <property type="gene ID" value="DCAR_003875"/>
</dbReference>
<organism evidence="1">
    <name type="scientific">Daucus carota subsp. sativus</name>
    <name type="common">Carrot</name>
    <dbReference type="NCBI Taxonomy" id="79200"/>
    <lineage>
        <taxon>Eukaryota</taxon>
        <taxon>Viridiplantae</taxon>
        <taxon>Streptophyta</taxon>
        <taxon>Embryophyta</taxon>
        <taxon>Tracheophyta</taxon>
        <taxon>Spermatophyta</taxon>
        <taxon>Magnoliopsida</taxon>
        <taxon>eudicotyledons</taxon>
        <taxon>Gunneridae</taxon>
        <taxon>Pentapetalae</taxon>
        <taxon>asterids</taxon>
        <taxon>campanulids</taxon>
        <taxon>Apiales</taxon>
        <taxon>Apiaceae</taxon>
        <taxon>Apioideae</taxon>
        <taxon>Scandiceae</taxon>
        <taxon>Daucinae</taxon>
        <taxon>Daucus</taxon>
        <taxon>Daucus sect. Daucus</taxon>
    </lineage>
</organism>
<proteinExistence type="predicted"/>
<keyword evidence="3" id="KW-1185">Reference proteome</keyword>
<gene>
    <name evidence="1" type="ORF">DCAR_003875</name>
    <name evidence="2" type="ORF">DCAR_0104116</name>
</gene>
<dbReference type="EMBL" id="CP093343">
    <property type="protein sequence ID" value="WOG84931.1"/>
    <property type="molecule type" value="Genomic_DNA"/>
</dbReference>
<accession>A0A166IKF5</accession>